<dbReference type="GO" id="GO:0003677">
    <property type="term" value="F:DNA binding"/>
    <property type="evidence" value="ECO:0007669"/>
    <property type="project" value="UniProtKB-KW"/>
</dbReference>
<organism evidence="5 6">
    <name type="scientific">Reinekea marina</name>
    <dbReference type="NCBI Taxonomy" id="1310421"/>
    <lineage>
        <taxon>Bacteria</taxon>
        <taxon>Pseudomonadati</taxon>
        <taxon>Pseudomonadota</taxon>
        <taxon>Gammaproteobacteria</taxon>
        <taxon>Oceanospirillales</taxon>
        <taxon>Saccharospirillaceae</taxon>
        <taxon>Reinekea</taxon>
    </lineage>
</organism>
<proteinExistence type="predicted"/>
<evidence type="ECO:0000256" key="2">
    <source>
        <dbReference type="ARBA" id="ARBA00023125"/>
    </source>
</evidence>
<protein>
    <submittedName>
        <fullName evidence="5">LacI family DNA-binding transcriptional regulator</fullName>
    </submittedName>
</protein>
<dbReference type="InterPro" id="IPR028082">
    <property type="entry name" value="Peripla_BP_I"/>
</dbReference>
<dbReference type="PROSITE" id="PS00356">
    <property type="entry name" value="HTH_LACI_1"/>
    <property type="match status" value="1"/>
</dbReference>
<dbReference type="Pfam" id="PF00356">
    <property type="entry name" value="LacI"/>
    <property type="match status" value="1"/>
</dbReference>
<dbReference type="Gene3D" id="3.40.50.2300">
    <property type="match status" value="2"/>
</dbReference>
<dbReference type="Gene3D" id="1.10.260.40">
    <property type="entry name" value="lambda repressor-like DNA-binding domains"/>
    <property type="match status" value="1"/>
</dbReference>
<comment type="caution">
    <text evidence="5">The sequence shown here is derived from an EMBL/GenBank/DDBJ whole genome shotgun (WGS) entry which is preliminary data.</text>
</comment>
<dbReference type="InterPro" id="IPR010982">
    <property type="entry name" value="Lambda_DNA-bd_dom_sf"/>
</dbReference>
<dbReference type="SMART" id="SM00354">
    <property type="entry name" value="HTH_LACI"/>
    <property type="match status" value="1"/>
</dbReference>
<dbReference type="InterPro" id="IPR046335">
    <property type="entry name" value="LacI/GalR-like_sensor"/>
</dbReference>
<evidence type="ECO:0000313" key="5">
    <source>
        <dbReference type="EMBL" id="MFC3700797.1"/>
    </source>
</evidence>
<dbReference type="SUPFAM" id="SSF53822">
    <property type="entry name" value="Periplasmic binding protein-like I"/>
    <property type="match status" value="1"/>
</dbReference>
<keyword evidence="6" id="KW-1185">Reference proteome</keyword>
<gene>
    <name evidence="5" type="ORF">ACFOND_04015</name>
</gene>
<dbReference type="Pfam" id="PF13377">
    <property type="entry name" value="Peripla_BP_3"/>
    <property type="match status" value="1"/>
</dbReference>
<keyword evidence="2 5" id="KW-0238">DNA-binding</keyword>
<dbReference type="PRINTS" id="PR00036">
    <property type="entry name" value="HTHLACI"/>
</dbReference>
<dbReference type="CDD" id="cd01392">
    <property type="entry name" value="HTH_LacI"/>
    <property type="match status" value="1"/>
</dbReference>
<dbReference type="PANTHER" id="PTHR30146:SF109">
    <property type="entry name" value="HTH-TYPE TRANSCRIPTIONAL REGULATOR GALS"/>
    <property type="match status" value="1"/>
</dbReference>
<dbReference type="EMBL" id="JBHRYN010000007">
    <property type="protein sequence ID" value="MFC3700797.1"/>
    <property type="molecule type" value="Genomic_DNA"/>
</dbReference>
<feature type="domain" description="HTH lacI-type" evidence="4">
    <location>
        <begin position="2"/>
        <end position="56"/>
    </location>
</feature>
<dbReference type="SUPFAM" id="SSF47413">
    <property type="entry name" value="lambda repressor-like DNA-binding domains"/>
    <property type="match status" value="1"/>
</dbReference>
<evidence type="ECO:0000256" key="1">
    <source>
        <dbReference type="ARBA" id="ARBA00023015"/>
    </source>
</evidence>
<dbReference type="PANTHER" id="PTHR30146">
    <property type="entry name" value="LACI-RELATED TRANSCRIPTIONAL REPRESSOR"/>
    <property type="match status" value="1"/>
</dbReference>
<dbReference type="Proteomes" id="UP001595710">
    <property type="component" value="Unassembled WGS sequence"/>
</dbReference>
<accession>A0ABV7WNW4</accession>
<dbReference type="InterPro" id="IPR000843">
    <property type="entry name" value="HTH_LacI"/>
</dbReference>
<evidence type="ECO:0000259" key="4">
    <source>
        <dbReference type="PROSITE" id="PS50932"/>
    </source>
</evidence>
<keyword evidence="3" id="KW-0804">Transcription</keyword>
<dbReference type="PROSITE" id="PS50932">
    <property type="entry name" value="HTH_LACI_2"/>
    <property type="match status" value="1"/>
</dbReference>
<name>A0ABV7WNW4_9GAMM</name>
<dbReference type="RefSeq" id="WP_290280499.1">
    <property type="nucleotide sequence ID" value="NZ_JAUFQI010000001.1"/>
</dbReference>
<keyword evidence="1" id="KW-0805">Transcription regulation</keyword>
<evidence type="ECO:0000313" key="6">
    <source>
        <dbReference type="Proteomes" id="UP001595710"/>
    </source>
</evidence>
<sequence>MVTIKEVAELAGVSQATVSRVMNGSDRVSDQTRQKVKSAMTTLGYQPNSAAQSLASSRSNTLGMVVASLDGPFYGPMMSGIEEELRLFNKHVIIASGHGTEEGEKEAIQYLSNRQVDGLILLTECLNAEYLFDLNNKIPIYLINQHIDGLEKRNMWLDNKGGTYTATRYLIDKGHQKIVYVGGQTHKQDANERVEGFVAAMTDANLAIPDGAISRTLFEVEGGQKGIEMIHQQGIPFTAVVAGSDEMAIGVYEWASNQGLSVPEDISVIGFDDVNLASYIRPRLTTMNFPAYQMARTCARMAVDELYNKLQPHGMEFKPNLVVRGSVQSLKG</sequence>
<reference evidence="6" key="1">
    <citation type="journal article" date="2019" name="Int. J. Syst. Evol. Microbiol.">
        <title>The Global Catalogue of Microorganisms (GCM) 10K type strain sequencing project: providing services to taxonomists for standard genome sequencing and annotation.</title>
        <authorList>
            <consortium name="The Broad Institute Genomics Platform"/>
            <consortium name="The Broad Institute Genome Sequencing Center for Infectious Disease"/>
            <person name="Wu L."/>
            <person name="Ma J."/>
        </authorList>
    </citation>
    <scope>NUCLEOTIDE SEQUENCE [LARGE SCALE GENOMIC DNA]</scope>
    <source>
        <strain evidence="6">CECT 8288</strain>
    </source>
</reference>
<evidence type="ECO:0000256" key="3">
    <source>
        <dbReference type="ARBA" id="ARBA00023163"/>
    </source>
</evidence>